<dbReference type="Pfam" id="PF14242">
    <property type="entry name" value="DUF4342"/>
    <property type="match status" value="1"/>
</dbReference>
<dbReference type="CDD" id="cd14360">
    <property type="entry name" value="UBA_NAC_like_bac"/>
    <property type="match status" value="1"/>
</dbReference>
<dbReference type="AlphaFoldDB" id="A0A1W1XP00"/>
<evidence type="ECO:0000313" key="4">
    <source>
        <dbReference type="Proteomes" id="UP000192468"/>
    </source>
</evidence>
<keyword evidence="1" id="KW-0472">Membrane</keyword>
<accession>A0A1W1XP00</accession>
<gene>
    <name evidence="3" type="ORF">SAMN02745134_02539</name>
</gene>
<organism evidence="3 4">
    <name type="scientific">Clostridium acidisoli DSM 12555</name>
    <dbReference type="NCBI Taxonomy" id="1121291"/>
    <lineage>
        <taxon>Bacteria</taxon>
        <taxon>Bacillati</taxon>
        <taxon>Bacillota</taxon>
        <taxon>Clostridia</taxon>
        <taxon>Eubacteriales</taxon>
        <taxon>Clostridiaceae</taxon>
        <taxon>Clostridium</taxon>
    </lineage>
</organism>
<evidence type="ECO:0000259" key="2">
    <source>
        <dbReference type="Pfam" id="PF14242"/>
    </source>
</evidence>
<keyword evidence="4" id="KW-1185">Reference proteome</keyword>
<keyword evidence="1" id="KW-1133">Transmembrane helix</keyword>
<dbReference type="OrthoDB" id="3183239at2"/>
<evidence type="ECO:0000256" key="1">
    <source>
        <dbReference type="SAM" id="Phobius"/>
    </source>
</evidence>
<sequence>MSIDLKLIDELKKRADVSYEDAKEALEKNNGDLVEALIYLEKQNKVKTEPENGFISSVKKIIKKGNRIKFIIKKEESTILSIPLTAGIVITVFAPYVTVIGIILAIFTGHKIRFQSAKGEDMKVNETVDKVTNIVDKVKTNLTSE</sequence>
<dbReference type="STRING" id="1121291.SAMN02745134_02539"/>
<name>A0A1W1XP00_9CLOT</name>
<evidence type="ECO:0000313" key="3">
    <source>
        <dbReference type="EMBL" id="SMC25693.1"/>
    </source>
</evidence>
<dbReference type="RefSeq" id="WP_084116366.1">
    <property type="nucleotide sequence ID" value="NZ_FWXH01000010.1"/>
</dbReference>
<feature type="transmembrane region" description="Helical" evidence="1">
    <location>
        <begin position="84"/>
        <end position="107"/>
    </location>
</feature>
<protein>
    <recommendedName>
        <fullName evidence="2">DUF4342 domain-containing protein</fullName>
    </recommendedName>
</protein>
<dbReference type="Gene3D" id="1.10.8.10">
    <property type="entry name" value="DNA helicase RuvA subunit, C-terminal domain"/>
    <property type="match status" value="1"/>
</dbReference>
<dbReference type="SUPFAM" id="SSF46934">
    <property type="entry name" value="UBA-like"/>
    <property type="match status" value="1"/>
</dbReference>
<dbReference type="EMBL" id="FWXH01000010">
    <property type="protein sequence ID" value="SMC25693.1"/>
    <property type="molecule type" value="Genomic_DNA"/>
</dbReference>
<dbReference type="Proteomes" id="UP000192468">
    <property type="component" value="Unassembled WGS sequence"/>
</dbReference>
<dbReference type="InterPro" id="IPR025642">
    <property type="entry name" value="DUF4342"/>
</dbReference>
<keyword evidence="1" id="KW-0812">Transmembrane</keyword>
<reference evidence="3 4" key="1">
    <citation type="submission" date="2017-04" db="EMBL/GenBank/DDBJ databases">
        <authorList>
            <person name="Afonso C.L."/>
            <person name="Miller P.J."/>
            <person name="Scott M.A."/>
            <person name="Spackman E."/>
            <person name="Goraichik I."/>
            <person name="Dimitrov K.M."/>
            <person name="Suarez D.L."/>
            <person name="Swayne D.E."/>
        </authorList>
    </citation>
    <scope>NUCLEOTIDE SEQUENCE [LARGE SCALE GENOMIC DNA]</scope>
    <source>
        <strain evidence="3 4">DSM 12555</strain>
    </source>
</reference>
<dbReference type="InterPro" id="IPR009060">
    <property type="entry name" value="UBA-like_sf"/>
</dbReference>
<feature type="domain" description="DUF4342" evidence="2">
    <location>
        <begin position="50"/>
        <end position="115"/>
    </location>
</feature>
<proteinExistence type="predicted"/>